<evidence type="ECO:0000256" key="6">
    <source>
        <dbReference type="ARBA" id="ARBA00025708"/>
    </source>
</evidence>
<keyword evidence="12" id="KW-1185">Reference proteome</keyword>
<dbReference type="SUPFAM" id="SSF53383">
    <property type="entry name" value="PLP-dependent transferases"/>
    <property type="match status" value="1"/>
</dbReference>
<reference evidence="11" key="1">
    <citation type="submission" date="2021-01" db="EMBL/GenBank/DDBJ databases">
        <title>A chromosome-scale assembly of European eel, Anguilla anguilla.</title>
        <authorList>
            <person name="Henkel C."/>
            <person name="Jong-Raadsen S.A."/>
            <person name="Dufour S."/>
            <person name="Weltzien F.-A."/>
            <person name="Palstra A.P."/>
            <person name="Pelster B."/>
            <person name="Spaink H.P."/>
            <person name="Van Den Thillart G.E."/>
            <person name="Jansen H."/>
            <person name="Zahm M."/>
            <person name="Klopp C."/>
            <person name="Cedric C."/>
            <person name="Louis A."/>
            <person name="Berthelot C."/>
            <person name="Parey E."/>
            <person name="Roest Crollius H."/>
            <person name="Montfort J."/>
            <person name="Robinson-Rechavi M."/>
            <person name="Bucao C."/>
            <person name="Bouchez O."/>
            <person name="Gislard M."/>
            <person name="Lluch J."/>
            <person name="Milhes M."/>
            <person name="Lampietro C."/>
            <person name="Lopez Roques C."/>
            <person name="Donnadieu C."/>
            <person name="Braasch I."/>
            <person name="Desvignes T."/>
            <person name="Postlethwait J."/>
            <person name="Bobe J."/>
            <person name="Guiguen Y."/>
            <person name="Dirks R."/>
        </authorList>
    </citation>
    <scope>NUCLEOTIDE SEQUENCE</scope>
    <source>
        <strain evidence="11">Tag_6206</strain>
        <tissue evidence="11">Liver</tissue>
    </source>
</reference>
<dbReference type="Gene3D" id="3.40.640.10">
    <property type="entry name" value="Type I PLP-dependent aspartate aminotransferase-like (Major domain)"/>
    <property type="match status" value="1"/>
</dbReference>
<feature type="domain" description="Aminotransferase class I/classII large" evidence="10">
    <location>
        <begin position="96"/>
        <end position="466"/>
    </location>
</feature>
<dbReference type="Proteomes" id="UP001044222">
    <property type="component" value="Chromosome 9"/>
</dbReference>
<keyword evidence="3" id="KW-0032">Aminotransferase</keyword>
<dbReference type="InterPro" id="IPR015424">
    <property type="entry name" value="PyrdxlP-dep_Trfase"/>
</dbReference>
<dbReference type="EC" id="2.6.1.2" evidence="8"/>
<dbReference type="Gene3D" id="1.10.287.1970">
    <property type="match status" value="1"/>
</dbReference>
<keyword evidence="4" id="KW-0808">Transferase</keyword>
<dbReference type="InterPro" id="IPR015421">
    <property type="entry name" value="PyrdxlP-dep_Trfase_major"/>
</dbReference>
<sequence>MIGPWKRMPFLRKMYSGKRRIWSSPLENQIKAEAQQWGQKPSKHLIDASWGDAHRLGMKPISFVRQVTAACLYPELLHSETLPVDARMRAQRLLRECYGGSVGAYSAMSGIPHVQRSVSDFISRRDGGVPSDPDNIAICNGSQSALLVILKLLSYGKGLNQTGVLAPLPIYSLFKLMLTTQGAFMVPCQLFEEEGWALKVEELRRVIQATRSHCTPRAMYVINPGNPTGHVQSRESIEGVIQFAAEERLFLLIDEVYQDSVHMEGCEFISYKKVLFEMGPEYSDTVQMASLHSISKGFMGECGLRGGYMELVNIDPPVMNVLHTLLATVACSSLIGQIALDIMADPPQEGDPSYPTYLKEVQYIRETLAWNIRLAQDVLGGLPGVTCQPVMGGIFVFPRLHLPSRAVEQAKVAGMDASQLYCSRLLEEADLCVEPGCEYGQREGTHHIRICVLTPTENLEEVLRRLRVFHLRFLSQFS</sequence>
<comment type="similarity">
    <text evidence="7">Belongs to the class-I pyridoxal-phosphate-dependent aminotransferase family. Alanine aminotransferase subfamily.</text>
</comment>
<evidence type="ECO:0000256" key="9">
    <source>
        <dbReference type="ARBA" id="ARBA00047412"/>
    </source>
</evidence>
<keyword evidence="5" id="KW-0663">Pyridoxal phosphate</keyword>
<dbReference type="Pfam" id="PF00155">
    <property type="entry name" value="Aminotran_1_2"/>
    <property type="match status" value="1"/>
</dbReference>
<dbReference type="GO" id="GO:0030170">
    <property type="term" value="F:pyridoxal phosphate binding"/>
    <property type="evidence" value="ECO:0007669"/>
    <property type="project" value="InterPro"/>
</dbReference>
<dbReference type="InterPro" id="IPR015422">
    <property type="entry name" value="PyrdxlP-dep_Trfase_small"/>
</dbReference>
<dbReference type="InterPro" id="IPR045088">
    <property type="entry name" value="ALAT1/2-like"/>
</dbReference>
<dbReference type="AlphaFoldDB" id="A0A9D3RWK0"/>
<accession>A0A9D3RWK0</accession>
<comment type="subunit">
    <text evidence="2">Homodimer.</text>
</comment>
<evidence type="ECO:0000256" key="3">
    <source>
        <dbReference type="ARBA" id="ARBA00022576"/>
    </source>
</evidence>
<evidence type="ECO:0000313" key="11">
    <source>
        <dbReference type="EMBL" id="KAG5841992.1"/>
    </source>
</evidence>
<dbReference type="FunFam" id="3.40.640.10:FF:000129">
    <property type="entry name" value="Alanine aminotransferase 2"/>
    <property type="match status" value="1"/>
</dbReference>
<comment type="cofactor">
    <cofactor evidence="1">
        <name>pyridoxal 5'-phosphate</name>
        <dbReference type="ChEBI" id="CHEBI:597326"/>
    </cofactor>
</comment>
<dbReference type="OMA" id="HHIRICL"/>
<dbReference type="PANTHER" id="PTHR11751:SF469">
    <property type="entry name" value="ALANINE TRANSAMINASE"/>
    <property type="match status" value="1"/>
</dbReference>
<comment type="catalytic activity">
    <reaction evidence="9">
        <text>L-alanine + 2-oxoglutarate = pyruvate + L-glutamate</text>
        <dbReference type="Rhea" id="RHEA:19453"/>
        <dbReference type="ChEBI" id="CHEBI:15361"/>
        <dbReference type="ChEBI" id="CHEBI:16810"/>
        <dbReference type="ChEBI" id="CHEBI:29985"/>
        <dbReference type="ChEBI" id="CHEBI:57972"/>
        <dbReference type="EC" id="2.6.1.2"/>
    </reaction>
</comment>
<evidence type="ECO:0000259" key="10">
    <source>
        <dbReference type="Pfam" id="PF00155"/>
    </source>
</evidence>
<evidence type="ECO:0000256" key="2">
    <source>
        <dbReference type="ARBA" id="ARBA00011738"/>
    </source>
</evidence>
<dbReference type="CDD" id="cd00609">
    <property type="entry name" value="AAT_like"/>
    <property type="match status" value="1"/>
</dbReference>
<gene>
    <name evidence="11" type="ORF">ANANG_G00172950</name>
</gene>
<dbReference type="GO" id="GO:0004021">
    <property type="term" value="F:L-alanine:2-oxoglutarate aminotransferase activity"/>
    <property type="evidence" value="ECO:0007669"/>
    <property type="project" value="UniProtKB-EC"/>
</dbReference>
<evidence type="ECO:0000313" key="12">
    <source>
        <dbReference type="Proteomes" id="UP001044222"/>
    </source>
</evidence>
<evidence type="ECO:0000256" key="5">
    <source>
        <dbReference type="ARBA" id="ARBA00022898"/>
    </source>
</evidence>
<dbReference type="OrthoDB" id="1732682at2759"/>
<dbReference type="PANTHER" id="PTHR11751">
    <property type="entry name" value="ALANINE AMINOTRANSFERASE"/>
    <property type="match status" value="1"/>
</dbReference>
<evidence type="ECO:0000256" key="1">
    <source>
        <dbReference type="ARBA" id="ARBA00001933"/>
    </source>
</evidence>
<evidence type="ECO:0000256" key="7">
    <source>
        <dbReference type="ARBA" id="ARBA00025785"/>
    </source>
</evidence>
<proteinExistence type="inferred from homology"/>
<organism evidence="11 12">
    <name type="scientific">Anguilla anguilla</name>
    <name type="common">European freshwater eel</name>
    <name type="synonym">Muraena anguilla</name>
    <dbReference type="NCBI Taxonomy" id="7936"/>
    <lineage>
        <taxon>Eukaryota</taxon>
        <taxon>Metazoa</taxon>
        <taxon>Chordata</taxon>
        <taxon>Craniata</taxon>
        <taxon>Vertebrata</taxon>
        <taxon>Euteleostomi</taxon>
        <taxon>Actinopterygii</taxon>
        <taxon>Neopterygii</taxon>
        <taxon>Teleostei</taxon>
        <taxon>Anguilliformes</taxon>
        <taxon>Anguillidae</taxon>
        <taxon>Anguilla</taxon>
    </lineage>
</organism>
<comment type="caution">
    <text evidence="11">The sequence shown here is derived from an EMBL/GenBank/DDBJ whole genome shotgun (WGS) entry which is preliminary data.</text>
</comment>
<dbReference type="InterPro" id="IPR004839">
    <property type="entry name" value="Aminotransferase_I/II_large"/>
</dbReference>
<protein>
    <recommendedName>
        <fullName evidence="8">alanine transaminase</fullName>
        <ecNumber evidence="8">2.6.1.2</ecNumber>
    </recommendedName>
</protein>
<evidence type="ECO:0000256" key="8">
    <source>
        <dbReference type="ARBA" id="ARBA00026106"/>
    </source>
</evidence>
<dbReference type="Gene3D" id="3.90.1150.10">
    <property type="entry name" value="Aspartate Aminotransferase, domain 1"/>
    <property type="match status" value="1"/>
</dbReference>
<comment type="pathway">
    <text evidence="6">Amino-acid degradation; L-alanine degradation via transaminase pathway; pyruvate from L-alanine: step 1/1.</text>
</comment>
<dbReference type="EMBL" id="JAFIRN010000009">
    <property type="protein sequence ID" value="KAG5841992.1"/>
    <property type="molecule type" value="Genomic_DNA"/>
</dbReference>
<evidence type="ECO:0000256" key="4">
    <source>
        <dbReference type="ARBA" id="ARBA00022679"/>
    </source>
</evidence>
<name>A0A9D3RWK0_ANGAN</name>